<evidence type="ECO:0000256" key="5">
    <source>
        <dbReference type="ARBA" id="ARBA00022741"/>
    </source>
</evidence>
<dbReference type="Pfam" id="PF16450">
    <property type="entry name" value="Prot_ATP_ID_OB_C"/>
    <property type="match status" value="1"/>
</dbReference>
<evidence type="ECO:0000256" key="2">
    <source>
        <dbReference type="ARBA" id="ARBA00004496"/>
    </source>
</evidence>
<dbReference type="Gene3D" id="3.40.50.300">
    <property type="entry name" value="P-loop containing nucleotide triphosphate hydrolases"/>
    <property type="match status" value="1"/>
</dbReference>
<protein>
    <recommendedName>
        <fullName evidence="11">AAA+ ATPase domain-containing protein</fullName>
    </recommendedName>
</protein>
<organism evidence="12 13">
    <name type="scientific">Ensete ventricosum</name>
    <name type="common">Abyssinian banana</name>
    <name type="synonym">Musa ensete</name>
    <dbReference type="NCBI Taxonomy" id="4639"/>
    <lineage>
        <taxon>Eukaryota</taxon>
        <taxon>Viridiplantae</taxon>
        <taxon>Streptophyta</taxon>
        <taxon>Embryophyta</taxon>
        <taxon>Tracheophyta</taxon>
        <taxon>Spermatophyta</taxon>
        <taxon>Magnoliopsida</taxon>
        <taxon>Liliopsida</taxon>
        <taxon>Zingiberales</taxon>
        <taxon>Musaceae</taxon>
        <taxon>Ensete</taxon>
    </lineage>
</organism>
<dbReference type="GO" id="GO:0010498">
    <property type="term" value="P:proteasomal protein catabolic process"/>
    <property type="evidence" value="ECO:0007669"/>
    <property type="project" value="UniProtKB-ARBA"/>
</dbReference>
<evidence type="ECO:0000313" key="13">
    <source>
        <dbReference type="Proteomes" id="UP001222027"/>
    </source>
</evidence>
<evidence type="ECO:0000256" key="1">
    <source>
        <dbReference type="ARBA" id="ARBA00004123"/>
    </source>
</evidence>
<dbReference type="Gene3D" id="1.10.8.60">
    <property type="match status" value="1"/>
</dbReference>
<dbReference type="SUPFAM" id="SSF52540">
    <property type="entry name" value="P-loop containing nucleoside triphosphate hydrolases"/>
    <property type="match status" value="1"/>
</dbReference>
<dbReference type="AlphaFoldDB" id="A0AAV8PYR2"/>
<name>A0AAV8PYR2_ENSVE</name>
<evidence type="ECO:0000256" key="7">
    <source>
        <dbReference type="ARBA" id="ARBA00022942"/>
    </source>
</evidence>
<keyword evidence="7" id="KW-0647">Proteasome</keyword>
<evidence type="ECO:0000256" key="10">
    <source>
        <dbReference type="SAM" id="Coils"/>
    </source>
</evidence>
<feature type="coiled-coil region" evidence="10">
    <location>
        <begin position="28"/>
        <end position="69"/>
    </location>
</feature>
<dbReference type="EMBL" id="JAQQAF010000003">
    <property type="protein sequence ID" value="KAJ8500934.1"/>
    <property type="molecule type" value="Genomic_DNA"/>
</dbReference>
<dbReference type="InterPro" id="IPR050221">
    <property type="entry name" value="26S_Proteasome_ATPase"/>
</dbReference>
<dbReference type="GO" id="GO:0005634">
    <property type="term" value="C:nucleus"/>
    <property type="evidence" value="ECO:0007669"/>
    <property type="project" value="UniProtKB-SubCell"/>
</dbReference>
<dbReference type="InterPro" id="IPR032501">
    <property type="entry name" value="Prot_ATP_ID_OB_2nd"/>
</dbReference>
<keyword evidence="8" id="KW-0539">Nucleus</keyword>
<dbReference type="Pfam" id="PF00004">
    <property type="entry name" value="AAA"/>
    <property type="match status" value="1"/>
</dbReference>
<comment type="caution">
    <text evidence="12">The sequence shown here is derived from an EMBL/GenBank/DDBJ whole genome shotgun (WGS) entry which is preliminary data.</text>
</comment>
<keyword evidence="10" id="KW-0175">Coiled coil</keyword>
<evidence type="ECO:0000256" key="6">
    <source>
        <dbReference type="ARBA" id="ARBA00022840"/>
    </source>
</evidence>
<keyword evidence="6 9" id="KW-0067">ATP-binding</keyword>
<dbReference type="GO" id="GO:0009553">
    <property type="term" value="P:embryo sac development"/>
    <property type="evidence" value="ECO:0007669"/>
    <property type="project" value="UniProtKB-ARBA"/>
</dbReference>
<dbReference type="SMART" id="SM00382">
    <property type="entry name" value="AAA"/>
    <property type="match status" value="1"/>
</dbReference>
<dbReference type="GO" id="GO:0005524">
    <property type="term" value="F:ATP binding"/>
    <property type="evidence" value="ECO:0007669"/>
    <property type="project" value="UniProtKB-KW"/>
</dbReference>
<dbReference type="InterPro" id="IPR003959">
    <property type="entry name" value="ATPase_AAA_core"/>
</dbReference>
<dbReference type="FunFam" id="3.40.50.300:FF:000037">
    <property type="entry name" value="26S protease regulatory subunit 6A"/>
    <property type="match status" value="1"/>
</dbReference>
<dbReference type="InterPro" id="IPR003593">
    <property type="entry name" value="AAA+_ATPase"/>
</dbReference>
<dbReference type="InterPro" id="IPR003960">
    <property type="entry name" value="ATPase_AAA_CS"/>
</dbReference>
<reference evidence="12 13" key="1">
    <citation type="submission" date="2022-12" db="EMBL/GenBank/DDBJ databases">
        <title>Chromosome-scale assembly of the Ensete ventricosum genome.</title>
        <authorList>
            <person name="Dussert Y."/>
            <person name="Stocks J."/>
            <person name="Wendawek A."/>
            <person name="Woldeyes F."/>
            <person name="Nichols R.A."/>
            <person name="Borrell J.S."/>
        </authorList>
    </citation>
    <scope>NUCLEOTIDE SEQUENCE [LARGE SCALE GENOMIC DNA]</scope>
    <source>
        <strain evidence="13">cv. Maze</strain>
        <tissue evidence="12">Seeds</tissue>
    </source>
</reference>
<dbReference type="GO" id="GO:0000502">
    <property type="term" value="C:proteasome complex"/>
    <property type="evidence" value="ECO:0007669"/>
    <property type="project" value="UniProtKB-KW"/>
</dbReference>
<dbReference type="InterPro" id="IPR012340">
    <property type="entry name" value="NA-bd_OB-fold"/>
</dbReference>
<keyword evidence="13" id="KW-1185">Reference proteome</keyword>
<keyword evidence="4" id="KW-0963">Cytoplasm</keyword>
<evidence type="ECO:0000256" key="3">
    <source>
        <dbReference type="ARBA" id="ARBA00006914"/>
    </source>
</evidence>
<dbReference type="PROSITE" id="PS00674">
    <property type="entry name" value="AAA"/>
    <property type="match status" value="1"/>
</dbReference>
<dbReference type="Gene3D" id="2.40.50.140">
    <property type="entry name" value="Nucleic acid-binding proteins"/>
    <property type="match status" value="1"/>
</dbReference>
<comment type="similarity">
    <text evidence="3 9">Belongs to the AAA ATPase family.</text>
</comment>
<sequence>MESAMAEDLVAEDDPLAHMSTEDIIGSSRLLDDEIRVLKGELQRLNLELESLEDKIKDNQEKIKLNKQLPYLVGNIVEILEMNPEEEAEEDGADIDLDSRRKRKCVVLKTSTRETIFLPVVGLVDPDKLKVGDLVGVNKDYYLILDTLPPEYDSRLKAMEVDEKPMEDYNDIGGLEKQIQELVEAIVLPMTHKNRFQKLGIRPPKGVLLYGPPGTGKTLMARACAAQTKATFLKLAGPQLVQMYIGQGAKLVRDAFQLAKEKSPCIIFIDAIDAIGTKRFDSEVRGDREVQRTMLELVNQLDGFSSDECIKVIAATNRADILDPALMRSGRLDRKIEFPHPTEDARARILQIHSRKMNVHPDVNFEGLARLTDGYNGAQLKAVCVEAGMLALRRDATEVTHEDFNEGIIQVQGKKKASLNYYA</sequence>
<dbReference type="InterPro" id="IPR041569">
    <property type="entry name" value="AAA_lid_3"/>
</dbReference>
<evidence type="ECO:0000259" key="11">
    <source>
        <dbReference type="SMART" id="SM00382"/>
    </source>
</evidence>
<proteinExistence type="inferred from homology"/>
<evidence type="ECO:0000313" key="12">
    <source>
        <dbReference type="EMBL" id="KAJ8500934.1"/>
    </source>
</evidence>
<dbReference type="GO" id="GO:0005737">
    <property type="term" value="C:cytoplasm"/>
    <property type="evidence" value="ECO:0007669"/>
    <property type="project" value="UniProtKB-SubCell"/>
</dbReference>
<dbReference type="FunFam" id="1.10.8.60:FF:000009">
    <property type="entry name" value="26S protease regulatory subunit 6A"/>
    <property type="match status" value="1"/>
</dbReference>
<accession>A0AAV8PYR2</accession>
<dbReference type="InterPro" id="IPR027417">
    <property type="entry name" value="P-loop_NTPase"/>
</dbReference>
<comment type="subcellular location">
    <subcellularLocation>
        <location evidence="2">Cytoplasm</location>
    </subcellularLocation>
    <subcellularLocation>
        <location evidence="1">Nucleus</location>
    </subcellularLocation>
</comment>
<dbReference type="GO" id="GO:0016887">
    <property type="term" value="F:ATP hydrolysis activity"/>
    <property type="evidence" value="ECO:0007669"/>
    <property type="project" value="InterPro"/>
</dbReference>
<keyword evidence="5 9" id="KW-0547">Nucleotide-binding</keyword>
<evidence type="ECO:0000256" key="8">
    <source>
        <dbReference type="ARBA" id="ARBA00023242"/>
    </source>
</evidence>
<feature type="domain" description="AAA+ ATPase" evidence="11">
    <location>
        <begin position="203"/>
        <end position="342"/>
    </location>
</feature>
<evidence type="ECO:0000256" key="9">
    <source>
        <dbReference type="RuleBase" id="RU003651"/>
    </source>
</evidence>
<evidence type="ECO:0000256" key="4">
    <source>
        <dbReference type="ARBA" id="ARBA00022490"/>
    </source>
</evidence>
<dbReference type="FunFam" id="2.40.50.140:FF:000076">
    <property type="entry name" value="26S protease regulatory subunit 6A"/>
    <property type="match status" value="1"/>
</dbReference>
<dbReference type="Proteomes" id="UP001222027">
    <property type="component" value="Unassembled WGS sequence"/>
</dbReference>
<dbReference type="PANTHER" id="PTHR23073">
    <property type="entry name" value="26S PROTEASOME REGULATORY SUBUNIT"/>
    <property type="match status" value="1"/>
</dbReference>
<dbReference type="Pfam" id="PF17862">
    <property type="entry name" value="AAA_lid_3"/>
    <property type="match status" value="1"/>
</dbReference>
<gene>
    <name evidence="12" type="ORF">OPV22_011486</name>
</gene>